<evidence type="ECO:0008006" key="3">
    <source>
        <dbReference type="Google" id="ProtNLM"/>
    </source>
</evidence>
<organism evidence="1 2">
    <name type="scientific">Dictyobacter aurantiacus</name>
    <dbReference type="NCBI Taxonomy" id="1936993"/>
    <lineage>
        <taxon>Bacteria</taxon>
        <taxon>Bacillati</taxon>
        <taxon>Chloroflexota</taxon>
        <taxon>Ktedonobacteria</taxon>
        <taxon>Ktedonobacterales</taxon>
        <taxon>Dictyobacteraceae</taxon>
        <taxon>Dictyobacter</taxon>
    </lineage>
</organism>
<dbReference type="SUPFAM" id="SSF69118">
    <property type="entry name" value="AhpD-like"/>
    <property type="match status" value="1"/>
</dbReference>
<gene>
    <name evidence="1" type="ORF">KDAU_44580</name>
</gene>
<dbReference type="Gene3D" id="1.20.1290.10">
    <property type="entry name" value="AhpD-like"/>
    <property type="match status" value="1"/>
</dbReference>
<sequence length="80" mass="8884">MARIDGVNPEEVDNYTQKVLEAQAKAWGAPLLNHLVYARRPSIFRGVRAMWTGLGTSGLIDEKLQALVNRRVASINGCEF</sequence>
<keyword evidence="2" id="KW-1185">Reference proteome</keyword>
<evidence type="ECO:0000313" key="1">
    <source>
        <dbReference type="EMBL" id="GCE07129.1"/>
    </source>
</evidence>
<dbReference type="AlphaFoldDB" id="A0A401ZJW0"/>
<dbReference type="Proteomes" id="UP000287224">
    <property type="component" value="Unassembled WGS sequence"/>
</dbReference>
<dbReference type="RefSeq" id="WP_126598137.1">
    <property type="nucleotide sequence ID" value="NZ_BIFQ01000001.1"/>
</dbReference>
<dbReference type="OrthoDB" id="163536at2"/>
<reference evidence="2" key="1">
    <citation type="submission" date="2018-12" db="EMBL/GenBank/DDBJ databases">
        <title>Tengunoibacter tsumagoiensis gen. nov., sp. nov., Dictyobacter kobayashii sp. nov., D. alpinus sp. nov., and D. joshuensis sp. nov. and description of Dictyobacteraceae fam. nov. within the order Ktedonobacterales isolated from Tengu-no-mugimeshi.</title>
        <authorList>
            <person name="Wang C.M."/>
            <person name="Zheng Y."/>
            <person name="Sakai Y."/>
            <person name="Toyoda A."/>
            <person name="Minakuchi Y."/>
            <person name="Abe K."/>
            <person name="Yokota A."/>
            <person name="Yabe S."/>
        </authorList>
    </citation>
    <scope>NUCLEOTIDE SEQUENCE [LARGE SCALE GENOMIC DNA]</scope>
    <source>
        <strain evidence="2">S-27</strain>
    </source>
</reference>
<dbReference type="EMBL" id="BIFQ01000001">
    <property type="protein sequence ID" value="GCE07129.1"/>
    <property type="molecule type" value="Genomic_DNA"/>
</dbReference>
<name>A0A401ZJW0_9CHLR</name>
<evidence type="ECO:0000313" key="2">
    <source>
        <dbReference type="Proteomes" id="UP000287224"/>
    </source>
</evidence>
<dbReference type="InterPro" id="IPR029032">
    <property type="entry name" value="AhpD-like"/>
</dbReference>
<proteinExistence type="predicted"/>
<protein>
    <recommendedName>
        <fullName evidence="3">Carboxymuconolactone decarboxylase-like domain-containing protein</fullName>
    </recommendedName>
</protein>
<comment type="caution">
    <text evidence="1">The sequence shown here is derived from an EMBL/GenBank/DDBJ whole genome shotgun (WGS) entry which is preliminary data.</text>
</comment>
<accession>A0A401ZJW0</accession>